<proteinExistence type="inferred from homology"/>
<dbReference type="GO" id="GO:0005743">
    <property type="term" value="C:mitochondrial inner membrane"/>
    <property type="evidence" value="ECO:0007669"/>
    <property type="project" value="UniProtKB-SubCell"/>
</dbReference>
<comment type="similarity">
    <text evidence="2">Belongs to the ATPase d subunit family.</text>
</comment>
<dbReference type="InterPro" id="IPR036228">
    <property type="entry name" value="ATP_synth_F0_dsu_sf_mt"/>
</dbReference>
<keyword evidence="6" id="KW-0999">Mitochondrion inner membrane</keyword>
<gene>
    <name evidence="11" type="ORF">ALAG00032_LOCUS6967</name>
</gene>
<evidence type="ECO:0008006" key="12">
    <source>
        <dbReference type="Google" id="ProtNLM"/>
    </source>
</evidence>
<keyword evidence="10" id="KW-0175">Coiled coil</keyword>
<evidence type="ECO:0000256" key="7">
    <source>
        <dbReference type="ARBA" id="ARBA00023065"/>
    </source>
</evidence>
<keyword evidence="4" id="KW-0138">CF(0)</keyword>
<evidence type="ECO:0000256" key="10">
    <source>
        <dbReference type="SAM" id="Coils"/>
    </source>
</evidence>
<evidence type="ECO:0000256" key="2">
    <source>
        <dbReference type="ARBA" id="ARBA00006842"/>
    </source>
</evidence>
<dbReference type="PANTHER" id="PTHR12700">
    <property type="entry name" value="ATP SYNTHASE SUBUNIT D, MITOCHONDRIAL"/>
    <property type="match status" value="1"/>
</dbReference>
<name>A0A7S3JVE1_9STRA</name>
<evidence type="ECO:0000256" key="4">
    <source>
        <dbReference type="ARBA" id="ARBA00022547"/>
    </source>
</evidence>
<dbReference type="InterPro" id="IPR008689">
    <property type="entry name" value="ATP_synth_F0_dsu_mt"/>
</dbReference>
<keyword evidence="5" id="KW-0375">Hydrogen ion transport</keyword>
<feature type="coiled-coil region" evidence="10">
    <location>
        <begin position="98"/>
        <end position="136"/>
    </location>
</feature>
<protein>
    <recommendedName>
        <fullName evidence="12">ATP synthase subunit d, mitochondrial</fullName>
    </recommendedName>
</protein>
<keyword evidence="9" id="KW-0472">Membrane</keyword>
<evidence type="ECO:0000256" key="5">
    <source>
        <dbReference type="ARBA" id="ARBA00022781"/>
    </source>
</evidence>
<evidence type="ECO:0000256" key="3">
    <source>
        <dbReference type="ARBA" id="ARBA00022448"/>
    </source>
</evidence>
<dbReference type="AlphaFoldDB" id="A0A7S3JVE1"/>
<comment type="subcellular location">
    <subcellularLocation>
        <location evidence="1">Mitochondrion inner membrane</location>
    </subcellularLocation>
</comment>
<keyword evidence="3" id="KW-0813">Transport</keyword>
<accession>A0A7S3JVE1</accession>
<evidence type="ECO:0000256" key="8">
    <source>
        <dbReference type="ARBA" id="ARBA00023128"/>
    </source>
</evidence>
<dbReference type="EMBL" id="HBIJ01009990">
    <property type="protein sequence ID" value="CAE0366223.1"/>
    <property type="molecule type" value="Transcribed_RNA"/>
</dbReference>
<sequence>MLRVVNRSVRGALSRGVRGLSTIDGLLSVVSGDEAKSEINRLKVMASEISSLEAKYLGEPEPIDFSMYKSKLGAGVVDKIEALYSQVHIPKFPDGGMTPEEENELDQTLKEADKLIDESKARIVELNAEIASLKASKVGPDTTVEDIYKAFPEIEKEVDEEIHNHEWGKDVNI</sequence>
<organism evidence="11">
    <name type="scientific">Aureoumbra lagunensis</name>
    <dbReference type="NCBI Taxonomy" id="44058"/>
    <lineage>
        <taxon>Eukaryota</taxon>
        <taxon>Sar</taxon>
        <taxon>Stramenopiles</taxon>
        <taxon>Ochrophyta</taxon>
        <taxon>Pelagophyceae</taxon>
        <taxon>Pelagomonadales</taxon>
        <taxon>Aureoumbra</taxon>
    </lineage>
</organism>
<dbReference type="Pfam" id="PF05873">
    <property type="entry name" value="Mt_ATP-synt_D"/>
    <property type="match status" value="1"/>
</dbReference>
<dbReference type="SUPFAM" id="SSF161065">
    <property type="entry name" value="ATP synthase D chain-like"/>
    <property type="match status" value="1"/>
</dbReference>
<evidence type="ECO:0000313" key="11">
    <source>
        <dbReference type="EMBL" id="CAE0366223.1"/>
    </source>
</evidence>
<evidence type="ECO:0000256" key="1">
    <source>
        <dbReference type="ARBA" id="ARBA00004273"/>
    </source>
</evidence>
<reference evidence="11" key="1">
    <citation type="submission" date="2021-01" db="EMBL/GenBank/DDBJ databases">
        <authorList>
            <person name="Corre E."/>
            <person name="Pelletier E."/>
            <person name="Niang G."/>
            <person name="Scheremetjew M."/>
            <person name="Finn R."/>
            <person name="Kale V."/>
            <person name="Holt S."/>
            <person name="Cochrane G."/>
            <person name="Meng A."/>
            <person name="Brown T."/>
            <person name="Cohen L."/>
        </authorList>
    </citation>
    <scope>NUCLEOTIDE SEQUENCE</scope>
    <source>
        <strain evidence="11">CCMP1510</strain>
    </source>
</reference>
<dbReference type="GO" id="GO:0045259">
    <property type="term" value="C:proton-transporting ATP synthase complex"/>
    <property type="evidence" value="ECO:0007669"/>
    <property type="project" value="UniProtKB-KW"/>
</dbReference>
<dbReference type="Gene3D" id="6.10.280.70">
    <property type="match status" value="1"/>
</dbReference>
<dbReference type="GO" id="GO:0015986">
    <property type="term" value="P:proton motive force-driven ATP synthesis"/>
    <property type="evidence" value="ECO:0007669"/>
    <property type="project" value="InterPro"/>
</dbReference>
<evidence type="ECO:0000256" key="6">
    <source>
        <dbReference type="ARBA" id="ARBA00022792"/>
    </source>
</evidence>
<keyword evidence="8" id="KW-0496">Mitochondrion</keyword>
<evidence type="ECO:0000256" key="9">
    <source>
        <dbReference type="ARBA" id="ARBA00023136"/>
    </source>
</evidence>
<dbReference type="GO" id="GO:0015078">
    <property type="term" value="F:proton transmembrane transporter activity"/>
    <property type="evidence" value="ECO:0007669"/>
    <property type="project" value="InterPro"/>
</dbReference>
<keyword evidence="7" id="KW-0406">Ion transport</keyword>